<dbReference type="GO" id="GO:0043657">
    <property type="term" value="C:host cell"/>
    <property type="evidence" value="ECO:0007669"/>
    <property type="project" value="UniProtKB-SubCell"/>
</dbReference>
<evidence type="ECO:0000256" key="6">
    <source>
        <dbReference type="ARBA" id="ARBA00012995"/>
    </source>
</evidence>
<keyword evidence="9" id="KW-0223">Dioxygenase</keyword>
<protein>
    <recommendedName>
        <fullName evidence="6">malate dehydrogenase</fullName>
        <ecNumber evidence="6">1.1.1.37</ecNumber>
    </recommendedName>
</protein>
<evidence type="ECO:0000256" key="1">
    <source>
        <dbReference type="ARBA" id="ARBA00001961"/>
    </source>
</evidence>
<dbReference type="InterPro" id="IPR010097">
    <property type="entry name" value="Malate_DH_type1"/>
</dbReference>
<evidence type="ECO:0000256" key="12">
    <source>
        <dbReference type="ARBA" id="ARBA00048313"/>
    </source>
</evidence>
<evidence type="ECO:0000256" key="2">
    <source>
        <dbReference type="ARBA" id="ARBA00004340"/>
    </source>
</evidence>
<dbReference type="SUPFAM" id="SSF51735">
    <property type="entry name" value="NAD(P)-binding Rossmann-fold domains"/>
    <property type="match status" value="1"/>
</dbReference>
<organism evidence="15 16">
    <name type="scientific">Entomortierella chlamydospora</name>
    <dbReference type="NCBI Taxonomy" id="101097"/>
    <lineage>
        <taxon>Eukaryota</taxon>
        <taxon>Fungi</taxon>
        <taxon>Fungi incertae sedis</taxon>
        <taxon>Mucoromycota</taxon>
        <taxon>Mortierellomycotina</taxon>
        <taxon>Mortierellomycetes</taxon>
        <taxon>Mortierellales</taxon>
        <taxon>Mortierellaceae</taxon>
        <taxon>Entomortierella</taxon>
    </lineage>
</organism>
<evidence type="ECO:0000256" key="9">
    <source>
        <dbReference type="ARBA" id="ARBA00022964"/>
    </source>
</evidence>
<feature type="region of interest" description="Disordered" evidence="13">
    <location>
        <begin position="604"/>
        <end position="643"/>
    </location>
</feature>
<dbReference type="InterPro" id="IPR036291">
    <property type="entry name" value="NAD(P)-bd_dom_sf"/>
</dbReference>
<keyword evidence="8" id="KW-0816">Tricarboxylic acid cycle</keyword>
<evidence type="ECO:0000256" key="3">
    <source>
        <dbReference type="ARBA" id="ARBA00004613"/>
    </source>
</evidence>
<keyword evidence="16" id="KW-1185">Reference proteome</keyword>
<evidence type="ECO:0000256" key="4">
    <source>
        <dbReference type="ARBA" id="ARBA00008824"/>
    </source>
</evidence>
<dbReference type="GO" id="GO:0016705">
    <property type="term" value="F:oxidoreductase activity, acting on paired donors, with incorporation or reduction of molecular oxygen"/>
    <property type="evidence" value="ECO:0007669"/>
    <property type="project" value="InterPro"/>
</dbReference>
<dbReference type="InterPro" id="IPR008936">
    <property type="entry name" value="Rho_GTPase_activation_prot"/>
</dbReference>
<dbReference type="GO" id="GO:0030060">
    <property type="term" value="F:L-malate dehydrogenase (NAD+) activity"/>
    <property type="evidence" value="ECO:0007669"/>
    <property type="project" value="UniProtKB-EC"/>
</dbReference>
<dbReference type="NCBIfam" id="TIGR01772">
    <property type="entry name" value="MDH_euk_gproteo"/>
    <property type="match status" value="1"/>
</dbReference>
<dbReference type="SUPFAM" id="SSF56327">
    <property type="entry name" value="LDH C-terminal domain-like"/>
    <property type="match status" value="1"/>
</dbReference>
<sequence length="996" mass="109437">MAEGLISHISTIASGVDFHKLSDIHNKQFHRMTVEKVRLFCILDGDTTAFSVKVESDDTVDELKKAIKSENPNLLCDIDARELVLWHVSIPPLPKKQISLDNLIVSETLKKPVELDDPTSEISEVFGTAPPKRTIHIIVQWFSGGMANKFPSIHNTPPQKTTGNALAGNASDSSRLRRYPGKGINHGGNFTAIVNKPSLPVRQVFGVALDMAVNQAQVHPGYKLPAVVYRCIEYLNAHNAKMEIGIYRQSGSLAVISELKDRFNREGDVLLLSNNEYFDIHAVAGLLKLFFRELPSPVLTKELQDDFKRMSELPNRAKRVDEVTRLIAALPEANYILLRALVAHLIEIIENADVNKMTEQSVYIVLAPTLGFGAEPACRKGLIEQRMETCDTHMDEDEESTSFLNWPRLSSSSYSPSRPAPRWVSVLGPSQVLVFPNFLSVQDTNALIEYIQQEMKAQIDDKIDPTKPRPRPVPRPGYAFRDNDRIQFQSEEFASMLWNKCGFRDRWTELWQHPKWGLESVQGESITSGTRNNKRVRHAVGLSRNIRFYRYQKGQSFGAHYDESVIDTTEEGETISEYTVLIYLNGERDSDLLGGETVFYPKGKKTAPAASNGSSTGKQTKKGAKASKTSIEPITSDSNSSSTSLSYMLPNGGVAVKPERGLLLVHKHGDEFVVCGAAGGIGQPLSLLLKQSDLITHLALYDVVNAPGVAADLSHINTRSKVTGHGKEGMDEALKDAHTVVIPAGVPRKPGMTRDDLFKINAGIIRDLAEGVVKNCPNAHVLVISNPVNSTVPIVCEVLKKHGVFNPKKVFGISTLDVVRSSRFAYEFSNAIDPQATRVTVIGGHSGVTIVPILSKIPGQSFTKEQLDALTHRIQFGGDEVVKAKDGAGSATLSMAYAGARFTNAVLRATVAGETGIIESTYVNLLADPEHTADFRAKTQLEYFAQDVEFGREGVSKILELPTLSAYEQGLLDIAVPELKVNISKGVAFVNDSSKI</sequence>
<comment type="cofactor">
    <cofactor evidence="1">
        <name>L-ascorbate</name>
        <dbReference type="ChEBI" id="CHEBI:38290"/>
    </cofactor>
</comment>
<dbReference type="InterPro" id="IPR015955">
    <property type="entry name" value="Lactate_DH/Glyco_Ohase_4_C"/>
</dbReference>
<dbReference type="Pfam" id="PF00056">
    <property type="entry name" value="Ldh_1_N"/>
    <property type="match status" value="1"/>
</dbReference>
<gene>
    <name evidence="15" type="ORF">BGZ80_004284</name>
</gene>
<keyword evidence="10" id="KW-0560">Oxidoreductase</keyword>
<dbReference type="GO" id="GO:0005506">
    <property type="term" value="F:iron ion binding"/>
    <property type="evidence" value="ECO:0007669"/>
    <property type="project" value="InterPro"/>
</dbReference>
<dbReference type="Gene3D" id="3.90.110.10">
    <property type="entry name" value="Lactate dehydrogenase/glycoside hydrolase, family 4, C-terminal"/>
    <property type="match status" value="1"/>
</dbReference>
<dbReference type="PANTHER" id="PTHR11540:SF16">
    <property type="entry name" value="MALATE DEHYDROGENASE, MITOCHONDRIAL"/>
    <property type="match status" value="1"/>
</dbReference>
<dbReference type="Pfam" id="PF00620">
    <property type="entry name" value="RhoGAP"/>
    <property type="match status" value="1"/>
</dbReference>
<reference evidence="15" key="1">
    <citation type="journal article" date="2020" name="Fungal Divers.">
        <title>Resolving the Mortierellaceae phylogeny through synthesis of multi-gene phylogenetics and phylogenomics.</title>
        <authorList>
            <person name="Vandepol N."/>
            <person name="Liber J."/>
            <person name="Desiro A."/>
            <person name="Na H."/>
            <person name="Kennedy M."/>
            <person name="Barry K."/>
            <person name="Grigoriev I.V."/>
            <person name="Miller A.N."/>
            <person name="O'Donnell K."/>
            <person name="Stajich J.E."/>
            <person name="Bonito G."/>
        </authorList>
    </citation>
    <scope>NUCLEOTIDE SEQUENCE</scope>
    <source>
        <strain evidence="15">NRRL 2769</strain>
    </source>
</reference>
<dbReference type="Gene3D" id="1.10.555.10">
    <property type="entry name" value="Rho GTPase activation protein"/>
    <property type="match status" value="1"/>
</dbReference>
<dbReference type="Gene3D" id="2.60.120.620">
    <property type="entry name" value="q2cbj1_9rhob like domain"/>
    <property type="match status" value="1"/>
</dbReference>
<dbReference type="EC" id="1.1.1.37" evidence="6"/>
<evidence type="ECO:0000256" key="5">
    <source>
        <dbReference type="ARBA" id="ARBA00011738"/>
    </source>
</evidence>
<dbReference type="SMART" id="SM00324">
    <property type="entry name" value="RhoGAP"/>
    <property type="match status" value="1"/>
</dbReference>
<dbReference type="InterPro" id="IPR001236">
    <property type="entry name" value="Lactate/malate_DH_N"/>
</dbReference>
<dbReference type="FunFam" id="3.40.50.720:FF:000013">
    <property type="entry name" value="Malate dehydrogenase"/>
    <property type="match status" value="1"/>
</dbReference>
<dbReference type="GO" id="GO:0031418">
    <property type="term" value="F:L-ascorbic acid binding"/>
    <property type="evidence" value="ECO:0007669"/>
    <property type="project" value="InterPro"/>
</dbReference>
<dbReference type="GO" id="GO:0007165">
    <property type="term" value="P:signal transduction"/>
    <property type="evidence" value="ECO:0007669"/>
    <property type="project" value="InterPro"/>
</dbReference>
<dbReference type="GO" id="GO:0051213">
    <property type="term" value="F:dioxygenase activity"/>
    <property type="evidence" value="ECO:0007669"/>
    <property type="project" value="UniProtKB-KW"/>
</dbReference>
<dbReference type="InterPro" id="IPR006620">
    <property type="entry name" value="Pro_4_hyd_alph"/>
</dbReference>
<keyword evidence="11" id="KW-0520">NAD</keyword>
<evidence type="ECO:0000256" key="13">
    <source>
        <dbReference type="SAM" id="MobiDB-lite"/>
    </source>
</evidence>
<accession>A0A9P6N3Z8</accession>
<evidence type="ECO:0000256" key="8">
    <source>
        <dbReference type="ARBA" id="ARBA00022532"/>
    </source>
</evidence>
<dbReference type="InterPro" id="IPR022383">
    <property type="entry name" value="Lactate/malate_DH_C"/>
</dbReference>
<dbReference type="EMBL" id="JAAAID010000022">
    <property type="protein sequence ID" value="KAG0024322.1"/>
    <property type="molecule type" value="Genomic_DNA"/>
</dbReference>
<dbReference type="CDD" id="cd01337">
    <property type="entry name" value="MDH_glyoxysomal_mitochondrial"/>
    <property type="match status" value="1"/>
</dbReference>
<dbReference type="AlphaFoldDB" id="A0A9P6N3Z8"/>
<proteinExistence type="inferred from homology"/>
<dbReference type="Gene3D" id="3.40.50.720">
    <property type="entry name" value="NAD(P)-binding Rossmann-like Domain"/>
    <property type="match status" value="1"/>
</dbReference>
<dbReference type="SUPFAM" id="SSF48350">
    <property type="entry name" value="GTPase activation domain, GAP"/>
    <property type="match status" value="1"/>
</dbReference>
<dbReference type="GO" id="GO:0005737">
    <property type="term" value="C:cytoplasm"/>
    <property type="evidence" value="ECO:0007669"/>
    <property type="project" value="TreeGrafter"/>
</dbReference>
<dbReference type="FunFam" id="3.90.110.10:FF:000001">
    <property type="entry name" value="Malate dehydrogenase"/>
    <property type="match status" value="1"/>
</dbReference>
<comment type="subcellular location">
    <subcellularLocation>
        <location evidence="2">Host cell</location>
    </subcellularLocation>
    <subcellularLocation>
        <location evidence="3">Secreted</location>
    </subcellularLocation>
</comment>
<keyword evidence="7" id="KW-0964">Secreted</keyword>
<dbReference type="InterPro" id="IPR045379">
    <property type="entry name" value="Crinkler_N"/>
</dbReference>
<dbReference type="Proteomes" id="UP000703661">
    <property type="component" value="Unassembled WGS sequence"/>
</dbReference>
<evidence type="ECO:0000256" key="11">
    <source>
        <dbReference type="ARBA" id="ARBA00023027"/>
    </source>
</evidence>
<dbReference type="GO" id="GO:0006099">
    <property type="term" value="P:tricarboxylic acid cycle"/>
    <property type="evidence" value="ECO:0007669"/>
    <property type="project" value="UniProtKB-KW"/>
</dbReference>
<dbReference type="PROSITE" id="PS50238">
    <property type="entry name" value="RHOGAP"/>
    <property type="match status" value="1"/>
</dbReference>
<evidence type="ECO:0000256" key="7">
    <source>
        <dbReference type="ARBA" id="ARBA00022525"/>
    </source>
</evidence>
<feature type="compositionally biased region" description="Polar residues" evidence="13">
    <location>
        <begin position="609"/>
        <end position="618"/>
    </location>
</feature>
<dbReference type="PANTHER" id="PTHR11540">
    <property type="entry name" value="MALATE AND LACTATE DEHYDROGENASE"/>
    <property type="match status" value="1"/>
</dbReference>
<evidence type="ECO:0000313" key="15">
    <source>
        <dbReference type="EMBL" id="KAG0024322.1"/>
    </source>
</evidence>
<evidence type="ECO:0000313" key="16">
    <source>
        <dbReference type="Proteomes" id="UP000703661"/>
    </source>
</evidence>
<dbReference type="Pfam" id="PF20147">
    <property type="entry name" value="Crinkler"/>
    <property type="match status" value="1"/>
</dbReference>
<evidence type="ECO:0000256" key="10">
    <source>
        <dbReference type="ARBA" id="ARBA00023002"/>
    </source>
</evidence>
<dbReference type="GO" id="GO:0005576">
    <property type="term" value="C:extracellular region"/>
    <property type="evidence" value="ECO:0007669"/>
    <property type="project" value="UniProtKB-SubCell"/>
</dbReference>
<comment type="catalytic activity">
    <reaction evidence="12">
        <text>(S)-malate + NAD(+) = oxaloacetate + NADH + H(+)</text>
        <dbReference type="Rhea" id="RHEA:21432"/>
        <dbReference type="ChEBI" id="CHEBI:15378"/>
        <dbReference type="ChEBI" id="CHEBI:15589"/>
        <dbReference type="ChEBI" id="CHEBI:16452"/>
        <dbReference type="ChEBI" id="CHEBI:57540"/>
        <dbReference type="ChEBI" id="CHEBI:57945"/>
        <dbReference type="EC" id="1.1.1.37"/>
    </reaction>
</comment>
<dbReference type="InterPro" id="IPR000198">
    <property type="entry name" value="RhoGAP_dom"/>
</dbReference>
<comment type="subunit">
    <text evidence="5">Homodimer.</text>
</comment>
<evidence type="ECO:0000259" key="14">
    <source>
        <dbReference type="PROSITE" id="PS50238"/>
    </source>
</evidence>
<comment type="caution">
    <text evidence="15">The sequence shown here is derived from an EMBL/GenBank/DDBJ whole genome shotgun (WGS) entry which is preliminary data.</text>
</comment>
<feature type="domain" description="Rho-GAP" evidence="14">
    <location>
        <begin position="207"/>
        <end position="401"/>
    </location>
</feature>
<dbReference type="SMART" id="SM00702">
    <property type="entry name" value="P4Hc"/>
    <property type="match status" value="1"/>
</dbReference>
<comment type="similarity">
    <text evidence="4">Belongs to the LDH/MDH superfamily. MDH type 1 family.</text>
</comment>
<dbReference type="Pfam" id="PF02866">
    <property type="entry name" value="Ldh_1_C"/>
    <property type="match status" value="1"/>
</dbReference>
<name>A0A9P6N3Z8_9FUNG</name>